<dbReference type="EMBL" id="OC884526">
    <property type="protein sequence ID" value="CAD7643793.1"/>
    <property type="molecule type" value="Genomic_DNA"/>
</dbReference>
<dbReference type="GO" id="GO:0003824">
    <property type="term" value="F:catalytic activity"/>
    <property type="evidence" value="ECO:0007669"/>
    <property type="project" value="InterPro"/>
</dbReference>
<dbReference type="EMBL" id="CAJPIZ010029951">
    <property type="protein sequence ID" value="CAG2119807.1"/>
    <property type="molecule type" value="Genomic_DNA"/>
</dbReference>
<keyword evidence="3" id="KW-1185">Reference proteome</keyword>
<dbReference type="GO" id="GO:0005975">
    <property type="term" value="P:carbohydrate metabolic process"/>
    <property type="evidence" value="ECO:0007669"/>
    <property type="project" value="InterPro"/>
</dbReference>
<evidence type="ECO:0000313" key="2">
    <source>
        <dbReference type="EMBL" id="CAD7643793.1"/>
    </source>
</evidence>
<feature type="domain" description="Glycosyl hydrolases family 38 C-terminal" evidence="1">
    <location>
        <begin position="32"/>
        <end position="139"/>
    </location>
</feature>
<dbReference type="GO" id="GO:0030246">
    <property type="term" value="F:carbohydrate binding"/>
    <property type="evidence" value="ECO:0007669"/>
    <property type="project" value="InterPro"/>
</dbReference>
<dbReference type="AlphaFoldDB" id="A0A7R9LLA7"/>
<dbReference type="OrthoDB" id="2016903at2759"/>
<dbReference type="Gene3D" id="2.60.40.1360">
    <property type="match status" value="1"/>
</dbReference>
<sequence length="295" mass="33603">PIVSFDSYSTIADYSHKYVTTFTPIGDSLPENIHLLTLEKWSEREVLVRFEHMYEKDDNHRLSEAVEFDLGKVLKTLNFVKAVEMNLAANELLSETKRLNWKLMSCDRNNDNCFINKFNGQSFNGDLTVRLEPQQIRTFILTITNTYHKEEKCSYEWRKAYPRDIPVDAYVAGYDETQSPLYVCRHTLNGVLIAGKANKHLGCVVTDAGKEVYIEGSFEVLTARNVQWVPRHGEDPIPDGALLVGTNGALNTNTYIGRCGTQNATIVGKIDYKFYYGFHGLEKNDCVNHDILVCN</sequence>
<dbReference type="SMART" id="SM00696">
    <property type="entry name" value="DM9"/>
    <property type="match status" value="2"/>
</dbReference>
<dbReference type="InterPro" id="IPR011013">
    <property type="entry name" value="Gal_mutarotase_sf_dom"/>
</dbReference>
<feature type="non-terminal residue" evidence="2">
    <location>
        <position position="295"/>
    </location>
</feature>
<gene>
    <name evidence="2" type="ORF">OSB1V03_LOCUS19754</name>
</gene>
<dbReference type="Pfam" id="PF17677">
    <property type="entry name" value="Glyco_hydro38C2"/>
    <property type="match status" value="1"/>
</dbReference>
<proteinExistence type="predicted"/>
<organism evidence="2">
    <name type="scientific">Medioppia subpectinata</name>
    <dbReference type="NCBI Taxonomy" id="1979941"/>
    <lineage>
        <taxon>Eukaryota</taxon>
        <taxon>Metazoa</taxon>
        <taxon>Ecdysozoa</taxon>
        <taxon>Arthropoda</taxon>
        <taxon>Chelicerata</taxon>
        <taxon>Arachnida</taxon>
        <taxon>Acari</taxon>
        <taxon>Acariformes</taxon>
        <taxon>Sarcoptiformes</taxon>
        <taxon>Oribatida</taxon>
        <taxon>Brachypylina</taxon>
        <taxon>Oppioidea</taxon>
        <taxon>Oppiidae</taxon>
        <taxon>Medioppia</taxon>
    </lineage>
</organism>
<reference evidence="2" key="1">
    <citation type="submission" date="2020-11" db="EMBL/GenBank/DDBJ databases">
        <authorList>
            <person name="Tran Van P."/>
        </authorList>
    </citation>
    <scope>NUCLEOTIDE SEQUENCE</scope>
</reference>
<dbReference type="InterPro" id="IPR006616">
    <property type="entry name" value="DM9_repeat"/>
</dbReference>
<protein>
    <recommendedName>
        <fullName evidence="1">Glycosyl hydrolases family 38 C-terminal domain-containing protein</fullName>
    </recommendedName>
</protein>
<dbReference type="PANTHER" id="PTHR31649">
    <property type="entry name" value="AGAP009604-PA"/>
    <property type="match status" value="1"/>
</dbReference>
<dbReference type="Proteomes" id="UP000759131">
    <property type="component" value="Unassembled WGS sequence"/>
</dbReference>
<dbReference type="Pfam" id="PF11901">
    <property type="entry name" value="DM9"/>
    <property type="match status" value="1"/>
</dbReference>
<dbReference type="SUPFAM" id="SSF74650">
    <property type="entry name" value="Galactose mutarotase-like"/>
    <property type="match status" value="1"/>
</dbReference>
<evidence type="ECO:0000313" key="3">
    <source>
        <dbReference type="Proteomes" id="UP000759131"/>
    </source>
</evidence>
<dbReference type="InterPro" id="IPR041147">
    <property type="entry name" value="GH38_C"/>
</dbReference>
<name>A0A7R9LLA7_9ACAR</name>
<dbReference type="PANTHER" id="PTHR31649:SF11">
    <property type="entry name" value="PROTEIN UNZIPPED"/>
    <property type="match status" value="1"/>
</dbReference>
<accession>A0A7R9LLA7</accession>
<evidence type="ECO:0000259" key="1">
    <source>
        <dbReference type="Pfam" id="PF17677"/>
    </source>
</evidence>